<gene>
    <name evidence="3" type="ORF">SAMN05421761_11028</name>
</gene>
<keyword evidence="1" id="KW-0472">Membrane</keyword>
<dbReference type="Proteomes" id="UP000186026">
    <property type="component" value="Unassembled WGS sequence"/>
</dbReference>
<dbReference type="EMBL" id="FTOP01000010">
    <property type="protein sequence ID" value="SIS97875.1"/>
    <property type="molecule type" value="Genomic_DNA"/>
</dbReference>
<evidence type="ECO:0000313" key="3">
    <source>
        <dbReference type="EMBL" id="SIS97875.1"/>
    </source>
</evidence>
<dbReference type="RefSeq" id="WP_076501739.1">
    <property type="nucleotide sequence ID" value="NZ_FTOP01000010.1"/>
</dbReference>
<dbReference type="PANTHER" id="PTHR30336:SF20">
    <property type="entry name" value="DUF218 DOMAIN-CONTAINING PROTEIN"/>
    <property type="match status" value="1"/>
</dbReference>
<dbReference type="InterPro" id="IPR051599">
    <property type="entry name" value="Cell_Envelope_Assoc"/>
</dbReference>
<feature type="transmembrane region" description="Helical" evidence="1">
    <location>
        <begin position="6"/>
        <end position="28"/>
    </location>
</feature>
<dbReference type="InterPro" id="IPR014729">
    <property type="entry name" value="Rossmann-like_a/b/a_fold"/>
</dbReference>
<evidence type="ECO:0000313" key="4">
    <source>
        <dbReference type="Proteomes" id="UP000186026"/>
    </source>
</evidence>
<dbReference type="PANTHER" id="PTHR30336">
    <property type="entry name" value="INNER MEMBRANE PROTEIN, PROBABLE PERMEASE"/>
    <property type="match status" value="1"/>
</dbReference>
<dbReference type="Gene3D" id="3.40.50.620">
    <property type="entry name" value="HUPs"/>
    <property type="match status" value="1"/>
</dbReference>
<dbReference type="CDD" id="cd06259">
    <property type="entry name" value="YdcF-like"/>
    <property type="match status" value="1"/>
</dbReference>
<evidence type="ECO:0000259" key="2">
    <source>
        <dbReference type="Pfam" id="PF02698"/>
    </source>
</evidence>
<dbReference type="AlphaFoldDB" id="A0A1N7NHM0"/>
<dbReference type="GO" id="GO:0005886">
    <property type="term" value="C:plasma membrane"/>
    <property type="evidence" value="ECO:0007669"/>
    <property type="project" value="TreeGrafter"/>
</dbReference>
<reference evidence="4" key="1">
    <citation type="submission" date="2017-01" db="EMBL/GenBank/DDBJ databases">
        <authorList>
            <person name="Varghese N."/>
            <person name="Submissions S."/>
        </authorList>
    </citation>
    <scope>NUCLEOTIDE SEQUENCE [LARGE SCALE GENOMIC DNA]</scope>
    <source>
        <strain evidence="4">DSM 46698</strain>
    </source>
</reference>
<dbReference type="Pfam" id="PF02698">
    <property type="entry name" value="DUF218"/>
    <property type="match status" value="1"/>
</dbReference>
<dbReference type="STRING" id="529505.SAMN05421761_11028"/>
<dbReference type="OrthoDB" id="9782395at2"/>
<keyword evidence="1" id="KW-0812">Transmembrane</keyword>
<protein>
    <submittedName>
        <fullName evidence="3">Uncharacterized SAM-binding protein YcdF, DUF218 family</fullName>
    </submittedName>
</protein>
<dbReference type="InterPro" id="IPR003848">
    <property type="entry name" value="DUF218"/>
</dbReference>
<sequence length="256" mass="28988">MFFYLSQFLSSLVMPLSICMILIVFGLVKIKKKAGVKSLASGVILLFLFSNQFLSNEAINAWEPDYKIIASLPEFEYGIVLTGVTNLSKEVYDRTFFNKGADRATQAIQLYKLGKIKKILITGGQGLNPSNPNTEAELLRDFMLIAGVEEADILIENKAKNTYQNAALTKEIFNQNNIPAEQTHLLITSAFHMNRAKGCFDKVGLSTETFPVDYYGYNRKFDLPILIYPDPYAIFIWQKLFKEWVGIVMYKVAGYL</sequence>
<organism evidence="3 4">
    <name type="scientific">Belliella pelovolcani</name>
    <dbReference type="NCBI Taxonomy" id="529505"/>
    <lineage>
        <taxon>Bacteria</taxon>
        <taxon>Pseudomonadati</taxon>
        <taxon>Bacteroidota</taxon>
        <taxon>Cytophagia</taxon>
        <taxon>Cytophagales</taxon>
        <taxon>Cyclobacteriaceae</taxon>
        <taxon>Belliella</taxon>
    </lineage>
</organism>
<feature type="domain" description="DUF218" evidence="2">
    <location>
        <begin position="79"/>
        <end position="246"/>
    </location>
</feature>
<evidence type="ECO:0000256" key="1">
    <source>
        <dbReference type="SAM" id="Phobius"/>
    </source>
</evidence>
<name>A0A1N7NHM0_9BACT</name>
<keyword evidence="1" id="KW-1133">Transmembrane helix</keyword>
<accession>A0A1N7NHM0</accession>
<proteinExistence type="predicted"/>
<keyword evidence="4" id="KW-1185">Reference proteome</keyword>